<organism evidence="2 3">
    <name type="scientific">Prauserella cavernicola</name>
    <dbReference type="NCBI Taxonomy" id="2800127"/>
    <lineage>
        <taxon>Bacteria</taxon>
        <taxon>Bacillati</taxon>
        <taxon>Actinomycetota</taxon>
        <taxon>Actinomycetes</taxon>
        <taxon>Pseudonocardiales</taxon>
        <taxon>Pseudonocardiaceae</taxon>
        <taxon>Prauserella</taxon>
    </lineage>
</organism>
<accession>A0A934QWY4</accession>
<keyword evidence="1" id="KW-1133">Transmembrane helix</keyword>
<feature type="transmembrane region" description="Helical" evidence="1">
    <location>
        <begin position="125"/>
        <end position="145"/>
    </location>
</feature>
<name>A0A934QWY4_9PSEU</name>
<evidence type="ECO:0000313" key="2">
    <source>
        <dbReference type="EMBL" id="MBK1787682.1"/>
    </source>
</evidence>
<comment type="caution">
    <text evidence="2">The sequence shown here is derived from an EMBL/GenBank/DDBJ whole genome shotgun (WGS) entry which is preliminary data.</text>
</comment>
<keyword evidence="3" id="KW-1185">Reference proteome</keyword>
<dbReference type="EMBL" id="JAENJH010000007">
    <property type="protein sequence ID" value="MBK1787682.1"/>
    <property type="molecule type" value="Genomic_DNA"/>
</dbReference>
<feature type="transmembrane region" description="Helical" evidence="1">
    <location>
        <begin position="69"/>
        <end position="93"/>
    </location>
</feature>
<sequence length="196" mass="20735">MPQSKESAMVVAIVAAEAAFWVLLLGGLVVRYLARRERLSIWLLRGVPLVDVVLVTLVAADLAQGAAPSLAHALAAVYLGFTLAFGHATIAWADARFRHRFADGPAPVKPAKGSRAEVRGLWREWLRVVLAAAIAAGLLLVLVAVEGDPVPGSAEELARHPYWSVLALLGVITAGWFLAGPAFAGRGEPEHEGAAR</sequence>
<reference evidence="2" key="1">
    <citation type="submission" date="2020-12" db="EMBL/GenBank/DDBJ databases">
        <title>Prauserella sp. ASG 168, a novel actinomycete isolated from cave rock.</title>
        <authorList>
            <person name="Suriyachadkun C."/>
        </authorList>
    </citation>
    <scope>NUCLEOTIDE SEQUENCE</scope>
    <source>
        <strain evidence="2">ASG 168</strain>
    </source>
</reference>
<keyword evidence="1" id="KW-0472">Membrane</keyword>
<dbReference type="AlphaFoldDB" id="A0A934QWY4"/>
<evidence type="ECO:0000313" key="3">
    <source>
        <dbReference type="Proteomes" id="UP000635245"/>
    </source>
</evidence>
<dbReference type="Proteomes" id="UP000635245">
    <property type="component" value="Unassembled WGS sequence"/>
</dbReference>
<proteinExistence type="predicted"/>
<feature type="transmembrane region" description="Helical" evidence="1">
    <location>
        <begin position="42"/>
        <end position="63"/>
    </location>
</feature>
<protein>
    <submittedName>
        <fullName evidence="2">Uncharacterized protein</fullName>
    </submittedName>
</protein>
<keyword evidence="1" id="KW-0812">Transmembrane</keyword>
<gene>
    <name evidence="2" type="ORF">JHE00_25425</name>
</gene>
<feature type="transmembrane region" description="Helical" evidence="1">
    <location>
        <begin position="6"/>
        <end position="30"/>
    </location>
</feature>
<feature type="transmembrane region" description="Helical" evidence="1">
    <location>
        <begin position="165"/>
        <end position="184"/>
    </location>
</feature>
<evidence type="ECO:0000256" key="1">
    <source>
        <dbReference type="SAM" id="Phobius"/>
    </source>
</evidence>